<evidence type="ECO:0000313" key="2">
    <source>
        <dbReference type="EMBL" id="MCE3052349.1"/>
    </source>
</evidence>
<reference evidence="2 3" key="1">
    <citation type="journal article" date="2021" name="BMC Genomics">
        <title>Datura genome reveals duplications of psychoactive alkaloid biosynthetic genes and high mutation rate following tissue culture.</title>
        <authorList>
            <person name="Rajewski A."/>
            <person name="Carter-House D."/>
            <person name="Stajich J."/>
            <person name="Litt A."/>
        </authorList>
    </citation>
    <scope>NUCLEOTIDE SEQUENCE [LARGE SCALE GENOMIC DNA]</scope>
    <source>
        <strain evidence="2">AR-01</strain>
    </source>
</reference>
<evidence type="ECO:0000256" key="1">
    <source>
        <dbReference type="SAM" id="MobiDB-lite"/>
    </source>
</evidence>
<gene>
    <name evidence="2" type="ORF">HAX54_052380</name>
</gene>
<organism evidence="2 3">
    <name type="scientific">Datura stramonium</name>
    <name type="common">Jimsonweed</name>
    <name type="synonym">Common thornapple</name>
    <dbReference type="NCBI Taxonomy" id="4076"/>
    <lineage>
        <taxon>Eukaryota</taxon>
        <taxon>Viridiplantae</taxon>
        <taxon>Streptophyta</taxon>
        <taxon>Embryophyta</taxon>
        <taxon>Tracheophyta</taxon>
        <taxon>Spermatophyta</taxon>
        <taxon>Magnoliopsida</taxon>
        <taxon>eudicotyledons</taxon>
        <taxon>Gunneridae</taxon>
        <taxon>Pentapetalae</taxon>
        <taxon>asterids</taxon>
        <taxon>lamiids</taxon>
        <taxon>Solanales</taxon>
        <taxon>Solanaceae</taxon>
        <taxon>Solanoideae</taxon>
        <taxon>Datureae</taxon>
        <taxon>Datura</taxon>
    </lineage>
</organism>
<accession>A0ABS8WQT7</accession>
<comment type="caution">
    <text evidence="2">The sequence shown here is derived from an EMBL/GenBank/DDBJ whole genome shotgun (WGS) entry which is preliminary data.</text>
</comment>
<feature type="compositionally biased region" description="Low complexity" evidence="1">
    <location>
        <begin position="33"/>
        <end position="43"/>
    </location>
</feature>
<feature type="region of interest" description="Disordered" evidence="1">
    <location>
        <begin position="33"/>
        <end position="56"/>
    </location>
</feature>
<name>A0ABS8WQT7_DATST</name>
<protein>
    <submittedName>
        <fullName evidence="2">Uncharacterized protein</fullName>
    </submittedName>
</protein>
<feature type="compositionally biased region" description="Basic and acidic residues" evidence="1">
    <location>
        <begin position="47"/>
        <end position="56"/>
    </location>
</feature>
<dbReference type="Proteomes" id="UP000823775">
    <property type="component" value="Unassembled WGS sequence"/>
</dbReference>
<dbReference type="EMBL" id="JACEIK010009481">
    <property type="protein sequence ID" value="MCE3052349.1"/>
    <property type="molecule type" value="Genomic_DNA"/>
</dbReference>
<sequence>MVALPVHHGGTDLYHGLTAVGTGRYSVPIPVSSSTSTFSPYLSMKPSDPKSRPLKRHEVPAFQRYSRRDATQQWRDGMREAQLIQRWHVRRAKHVQTANKVKSYFN</sequence>
<keyword evidence="3" id="KW-1185">Reference proteome</keyword>
<evidence type="ECO:0000313" key="3">
    <source>
        <dbReference type="Proteomes" id="UP000823775"/>
    </source>
</evidence>
<proteinExistence type="predicted"/>